<name>A0ABP8Q151_9ACTN</name>
<evidence type="ECO:0008006" key="4">
    <source>
        <dbReference type="Google" id="ProtNLM"/>
    </source>
</evidence>
<sequence length="144" mass="15589">MFAIAIVVPLAWLGWLVLTEWVPMFPLNDLGPGNRRHRAVAAVINYPFPLLIAAGVALQRPWSLALALALCGLILVGHVTSWWLPYVGVSTAAQRDAYRRDYARTWKLLPVEGHAVVIDVQHMVVGVLSLVMAGTTLSVALGAG</sequence>
<proteinExistence type="predicted"/>
<evidence type="ECO:0000313" key="3">
    <source>
        <dbReference type="Proteomes" id="UP001500503"/>
    </source>
</evidence>
<evidence type="ECO:0000313" key="2">
    <source>
        <dbReference type="EMBL" id="GAA4495993.1"/>
    </source>
</evidence>
<organism evidence="2 3">
    <name type="scientific">Actinoallomurus oryzae</name>
    <dbReference type="NCBI Taxonomy" id="502180"/>
    <lineage>
        <taxon>Bacteria</taxon>
        <taxon>Bacillati</taxon>
        <taxon>Actinomycetota</taxon>
        <taxon>Actinomycetes</taxon>
        <taxon>Streptosporangiales</taxon>
        <taxon>Thermomonosporaceae</taxon>
        <taxon>Actinoallomurus</taxon>
    </lineage>
</organism>
<keyword evidence="3" id="KW-1185">Reference proteome</keyword>
<gene>
    <name evidence="2" type="ORF">GCM10023191_037350</name>
</gene>
<keyword evidence="1" id="KW-0472">Membrane</keyword>
<comment type="caution">
    <text evidence="2">The sequence shown here is derived from an EMBL/GenBank/DDBJ whole genome shotgun (WGS) entry which is preliminary data.</text>
</comment>
<dbReference type="Proteomes" id="UP001500503">
    <property type="component" value="Unassembled WGS sequence"/>
</dbReference>
<feature type="transmembrane region" description="Helical" evidence="1">
    <location>
        <begin position="39"/>
        <end position="58"/>
    </location>
</feature>
<feature type="transmembrane region" description="Helical" evidence="1">
    <location>
        <begin position="65"/>
        <end position="84"/>
    </location>
</feature>
<accession>A0ABP8Q151</accession>
<protein>
    <recommendedName>
        <fullName evidence="4">DUF1772 domain-containing protein</fullName>
    </recommendedName>
</protein>
<keyword evidence="1" id="KW-0812">Transmembrane</keyword>
<feature type="transmembrane region" description="Helical" evidence="1">
    <location>
        <begin position="123"/>
        <end position="143"/>
    </location>
</feature>
<reference evidence="3" key="1">
    <citation type="journal article" date="2019" name="Int. J. Syst. Evol. Microbiol.">
        <title>The Global Catalogue of Microorganisms (GCM) 10K type strain sequencing project: providing services to taxonomists for standard genome sequencing and annotation.</title>
        <authorList>
            <consortium name="The Broad Institute Genomics Platform"/>
            <consortium name="The Broad Institute Genome Sequencing Center for Infectious Disease"/>
            <person name="Wu L."/>
            <person name="Ma J."/>
        </authorList>
    </citation>
    <scope>NUCLEOTIDE SEQUENCE [LARGE SCALE GENOMIC DNA]</scope>
    <source>
        <strain evidence="3">JCM 17933</strain>
    </source>
</reference>
<dbReference type="RefSeq" id="WP_345465232.1">
    <property type="nucleotide sequence ID" value="NZ_BAABHF010000021.1"/>
</dbReference>
<evidence type="ECO:0000256" key="1">
    <source>
        <dbReference type="SAM" id="Phobius"/>
    </source>
</evidence>
<dbReference type="EMBL" id="BAABHF010000021">
    <property type="protein sequence ID" value="GAA4495993.1"/>
    <property type="molecule type" value="Genomic_DNA"/>
</dbReference>
<keyword evidence="1" id="KW-1133">Transmembrane helix</keyword>